<evidence type="ECO:0000313" key="7">
    <source>
        <dbReference type="Proteomes" id="UP000076947"/>
    </source>
</evidence>
<dbReference type="OrthoDB" id="9802991at2"/>
<evidence type="ECO:0000313" key="6">
    <source>
        <dbReference type="EMBL" id="OAH27332.1"/>
    </source>
</evidence>
<dbReference type="RefSeq" id="WP_066839977.1">
    <property type="nucleotide sequence ID" value="NZ_CAJUDP010000002.1"/>
</dbReference>
<dbReference type="Proteomes" id="UP000076947">
    <property type="component" value="Unassembled WGS sequence"/>
</dbReference>
<evidence type="ECO:0000259" key="5">
    <source>
        <dbReference type="SMART" id="SM00849"/>
    </source>
</evidence>
<keyword evidence="2" id="KW-0479">Metal-binding</keyword>
<dbReference type="SUPFAM" id="SSF56281">
    <property type="entry name" value="Metallo-hydrolase/oxidoreductase"/>
    <property type="match status" value="1"/>
</dbReference>
<evidence type="ECO:0000256" key="2">
    <source>
        <dbReference type="ARBA" id="ARBA00022723"/>
    </source>
</evidence>
<keyword evidence="3 6" id="KW-0378">Hydrolase</keyword>
<comment type="caution">
    <text evidence="6">The sequence shown here is derived from an EMBL/GenBank/DDBJ whole genome shotgun (WGS) entry which is preliminary data.</text>
</comment>
<sequence length="215" mass="23698">MQILGFGAGPYKTNTYIVEHNSRAFVVDPGMHTMGRIIELSNEHGFAIEAIVLTHGHLDHTREAGDLAKRFDIPAYIHPADEFMLHTGEGGSPQSQLLFDASSMLPIKDIRHLHDGRQLKLIDLEFDVYHCPGHSPGSTVIVAEDFALTGDVLFKGSIGRSDFENSDAQAMDDSLRKLLKVLDDKLTLLPGHGPTTTMRAERKTNGFLLQLGEVI</sequence>
<dbReference type="InterPro" id="IPR001279">
    <property type="entry name" value="Metallo-B-lactamas"/>
</dbReference>
<evidence type="ECO:0000256" key="4">
    <source>
        <dbReference type="ARBA" id="ARBA00022833"/>
    </source>
</evidence>
<comment type="cofactor">
    <cofactor evidence="1">
        <name>Zn(2+)</name>
        <dbReference type="ChEBI" id="CHEBI:29105"/>
    </cofactor>
</comment>
<organism evidence="6 7">
    <name type="scientific">Corynebacterium stationis</name>
    <dbReference type="NCBI Taxonomy" id="1705"/>
    <lineage>
        <taxon>Bacteria</taxon>
        <taxon>Bacillati</taxon>
        <taxon>Actinomycetota</taxon>
        <taxon>Actinomycetes</taxon>
        <taxon>Mycobacteriales</taxon>
        <taxon>Corynebacteriaceae</taxon>
        <taxon>Corynebacterium</taxon>
    </lineage>
</organism>
<proteinExistence type="predicted"/>
<keyword evidence="7" id="KW-1185">Reference proteome</keyword>
<feature type="domain" description="Metallo-beta-lactamase" evidence="5">
    <location>
        <begin position="12"/>
        <end position="192"/>
    </location>
</feature>
<dbReference type="GO" id="GO:0016787">
    <property type="term" value="F:hydrolase activity"/>
    <property type="evidence" value="ECO:0007669"/>
    <property type="project" value="UniProtKB-KW"/>
</dbReference>
<keyword evidence="4" id="KW-0862">Zinc</keyword>
<evidence type="ECO:0000256" key="1">
    <source>
        <dbReference type="ARBA" id="ARBA00001947"/>
    </source>
</evidence>
<dbReference type="CDD" id="cd06262">
    <property type="entry name" value="metallo-hydrolase-like_MBL-fold"/>
    <property type="match status" value="1"/>
</dbReference>
<dbReference type="AlphaFoldDB" id="A0A177IEU4"/>
<dbReference type="STRING" id="1705.CA21670_05430"/>
<dbReference type="Pfam" id="PF00753">
    <property type="entry name" value="Lactamase_B"/>
    <property type="match status" value="1"/>
</dbReference>
<dbReference type="Gene3D" id="3.60.15.10">
    <property type="entry name" value="Ribonuclease Z/Hydroxyacylglutathione hydrolase-like"/>
    <property type="match status" value="1"/>
</dbReference>
<name>A0A177IEU4_9CORY</name>
<gene>
    <name evidence="6" type="ORF">AYJ05_05620</name>
</gene>
<reference evidence="7" key="1">
    <citation type="submission" date="2016-02" db="EMBL/GenBank/DDBJ databases">
        <authorList>
            <person name="Kaur G."/>
            <person name="Nair G.R."/>
            <person name="Mayilraj S."/>
        </authorList>
    </citation>
    <scope>NUCLEOTIDE SEQUENCE [LARGE SCALE GENOMIC DNA]</scope>
    <source>
        <strain evidence="7">GA-15</strain>
    </source>
</reference>
<dbReference type="EMBL" id="LSTQ01000022">
    <property type="protein sequence ID" value="OAH27332.1"/>
    <property type="molecule type" value="Genomic_DNA"/>
</dbReference>
<dbReference type="InterPro" id="IPR036866">
    <property type="entry name" value="RibonucZ/Hydroxyglut_hydro"/>
</dbReference>
<protein>
    <submittedName>
        <fullName evidence="6">Hydrolase</fullName>
    </submittedName>
</protein>
<dbReference type="PANTHER" id="PTHR46233:SF3">
    <property type="entry name" value="HYDROXYACYLGLUTATHIONE HYDROLASE GLOC"/>
    <property type="match status" value="1"/>
</dbReference>
<dbReference type="InterPro" id="IPR051453">
    <property type="entry name" value="MBL_Glyoxalase_II"/>
</dbReference>
<evidence type="ECO:0000256" key="3">
    <source>
        <dbReference type="ARBA" id="ARBA00022801"/>
    </source>
</evidence>
<accession>A0A177IEU4</accession>
<dbReference type="SMART" id="SM00849">
    <property type="entry name" value="Lactamase_B"/>
    <property type="match status" value="1"/>
</dbReference>
<dbReference type="GO" id="GO:0046872">
    <property type="term" value="F:metal ion binding"/>
    <property type="evidence" value="ECO:0007669"/>
    <property type="project" value="UniProtKB-KW"/>
</dbReference>
<dbReference type="PANTHER" id="PTHR46233">
    <property type="entry name" value="HYDROXYACYLGLUTATHIONE HYDROLASE GLOC"/>
    <property type="match status" value="1"/>
</dbReference>